<proteinExistence type="predicted"/>
<name>A0A6J7WN29_9CAUD</name>
<gene>
    <name evidence="2" type="ORF">UFOVP229_53</name>
</gene>
<feature type="region of interest" description="Disordered" evidence="1">
    <location>
        <begin position="1"/>
        <end position="96"/>
    </location>
</feature>
<evidence type="ECO:0000256" key="1">
    <source>
        <dbReference type="SAM" id="MobiDB-lite"/>
    </source>
</evidence>
<dbReference type="EMBL" id="LR798271">
    <property type="protein sequence ID" value="CAB5219296.1"/>
    <property type="molecule type" value="Genomic_DNA"/>
</dbReference>
<reference evidence="2" key="1">
    <citation type="submission" date="2020-05" db="EMBL/GenBank/DDBJ databases">
        <authorList>
            <person name="Chiriac C."/>
            <person name="Salcher M."/>
            <person name="Ghai R."/>
            <person name="Kavagutti S V."/>
        </authorList>
    </citation>
    <scope>NUCLEOTIDE SEQUENCE</scope>
</reference>
<feature type="compositionally biased region" description="Acidic residues" evidence="1">
    <location>
        <begin position="54"/>
        <end position="66"/>
    </location>
</feature>
<feature type="compositionally biased region" description="Basic and acidic residues" evidence="1">
    <location>
        <begin position="1"/>
        <end position="33"/>
    </location>
</feature>
<accession>A0A6J7WN29</accession>
<feature type="region of interest" description="Disordered" evidence="1">
    <location>
        <begin position="254"/>
        <end position="292"/>
    </location>
</feature>
<evidence type="ECO:0000313" key="2">
    <source>
        <dbReference type="EMBL" id="CAB5219296.1"/>
    </source>
</evidence>
<sequence length="329" mass="37274">MKPIDKLEQQEDVAIKERDDGTVLAAIEDKPDPFQEEEGEDNEVESHAEGGQVGDDEGEDGDDEDREALRAARREERKLKKELNKQREASAKHKISALERRNEELAKRLAQVENTAASFQIAQVDRFIEDEATRVEYAKMKMTQAAQAGDVNGQMEFMDQYHEAKNRLAQAQMVKQRQLEEAKNPRNNVPNPVSATVQRNATQWLQSNSWYDPSGEDVDSRIAKVIDNSLASEGWDPSDPEYWDELDNRLKERLPHRYTGKAGATNSRSRRTGTSTGRADVSGGANPKNTFTLSRERVQALKDAGMWDDPQKRAKAIRRYADFDRANKG</sequence>
<protein>
    <submittedName>
        <fullName evidence="2">Uncharacterized protein</fullName>
    </submittedName>
</protein>
<feature type="compositionally biased region" description="Basic and acidic residues" evidence="1">
    <location>
        <begin position="67"/>
        <end position="96"/>
    </location>
</feature>
<organism evidence="2">
    <name type="scientific">uncultured Caudovirales phage</name>
    <dbReference type="NCBI Taxonomy" id="2100421"/>
    <lineage>
        <taxon>Viruses</taxon>
        <taxon>Duplodnaviria</taxon>
        <taxon>Heunggongvirae</taxon>
        <taxon>Uroviricota</taxon>
        <taxon>Caudoviricetes</taxon>
        <taxon>Peduoviridae</taxon>
        <taxon>Maltschvirus</taxon>
        <taxon>Maltschvirus maltsch</taxon>
    </lineage>
</organism>
<feature type="compositionally biased region" description="Acidic residues" evidence="1">
    <location>
        <begin position="34"/>
        <end position="43"/>
    </location>
</feature>